<dbReference type="Proteomes" id="UP001565242">
    <property type="component" value="Unassembled WGS sequence"/>
</dbReference>
<evidence type="ECO:0000256" key="1">
    <source>
        <dbReference type="SAM" id="MobiDB-lite"/>
    </source>
</evidence>
<keyword evidence="2" id="KW-0812">Transmembrane</keyword>
<keyword evidence="2" id="KW-1133">Transmembrane helix</keyword>
<evidence type="ECO:0000313" key="5">
    <source>
        <dbReference type="Proteomes" id="UP001565242"/>
    </source>
</evidence>
<comment type="caution">
    <text evidence="4">The sequence shown here is derived from an EMBL/GenBank/DDBJ whole genome shotgun (WGS) entry which is preliminary data.</text>
</comment>
<gene>
    <name evidence="4" type="ORF">AALM99_05770</name>
</gene>
<feature type="transmembrane region" description="Helical" evidence="2">
    <location>
        <begin position="80"/>
        <end position="98"/>
    </location>
</feature>
<evidence type="ECO:0000313" key="4">
    <source>
        <dbReference type="EMBL" id="MEY8537948.1"/>
    </source>
</evidence>
<feature type="signal peptide" evidence="3">
    <location>
        <begin position="1"/>
        <end position="28"/>
    </location>
</feature>
<dbReference type="EMBL" id="JBCLSQ010000011">
    <property type="protein sequence ID" value="MEY8537948.1"/>
    <property type="molecule type" value="Genomic_DNA"/>
</dbReference>
<dbReference type="RefSeq" id="WP_369918161.1">
    <property type="nucleotide sequence ID" value="NZ_JBCLSQ010000011.1"/>
</dbReference>
<feature type="region of interest" description="Disordered" evidence="1">
    <location>
        <begin position="41"/>
        <end position="74"/>
    </location>
</feature>
<sequence length="105" mass="11905">MKKIRKNLWVLLLLILIPFSFMNFSVTAASYEGYGQTGFYGEYHPPKDKENTLSSAEKREAGMAKSEKIPDAGDSSNAKFIVFALLPFLLAMFLMKTLKEEQTIF</sequence>
<keyword evidence="3" id="KW-0732">Signal</keyword>
<evidence type="ECO:0000256" key="3">
    <source>
        <dbReference type="SAM" id="SignalP"/>
    </source>
</evidence>
<proteinExistence type="predicted"/>
<protein>
    <recommendedName>
        <fullName evidence="6">Cell surface protein</fullName>
    </recommendedName>
</protein>
<name>A0ABV4D887_9LACT</name>
<keyword evidence="5" id="KW-1185">Reference proteome</keyword>
<keyword evidence="2" id="KW-0472">Membrane</keyword>
<feature type="chain" id="PRO_5046908545" description="Cell surface protein" evidence="3">
    <location>
        <begin position="29"/>
        <end position="105"/>
    </location>
</feature>
<accession>A0ABV4D887</accession>
<reference evidence="4 5" key="1">
    <citation type="submission" date="2024-03" db="EMBL/GenBank/DDBJ databases">
        <title>Mouse gut bacterial collection (mGBC) of GemPharmatech.</title>
        <authorList>
            <person name="He Y."/>
            <person name="Dong L."/>
            <person name="Wu D."/>
            <person name="Gao X."/>
            <person name="Lin Z."/>
        </authorList>
    </citation>
    <scope>NUCLEOTIDE SEQUENCE [LARGE SCALE GENOMIC DNA]</scope>
    <source>
        <strain evidence="4 5">20-218</strain>
    </source>
</reference>
<evidence type="ECO:0000256" key="2">
    <source>
        <dbReference type="SAM" id="Phobius"/>
    </source>
</evidence>
<evidence type="ECO:0008006" key="6">
    <source>
        <dbReference type="Google" id="ProtNLM"/>
    </source>
</evidence>
<organism evidence="4 5">
    <name type="scientific">Lactococcus muris</name>
    <dbReference type="NCBI Taxonomy" id="2941330"/>
    <lineage>
        <taxon>Bacteria</taxon>
        <taxon>Bacillati</taxon>
        <taxon>Bacillota</taxon>
        <taxon>Bacilli</taxon>
        <taxon>Lactobacillales</taxon>
        <taxon>Streptococcaceae</taxon>
        <taxon>Lactococcus</taxon>
    </lineage>
</organism>
<feature type="compositionally biased region" description="Basic and acidic residues" evidence="1">
    <location>
        <begin position="44"/>
        <end position="71"/>
    </location>
</feature>